<evidence type="ECO:0000313" key="3">
    <source>
        <dbReference type="Proteomes" id="UP001058003"/>
    </source>
</evidence>
<evidence type="ECO:0000313" key="2">
    <source>
        <dbReference type="EMBL" id="UWZ51628.1"/>
    </source>
</evidence>
<name>A0A9Q9IEA9_9ACTN</name>
<sequence length="241" mass="24930">MRSQPVDLRRARRFAIALCVVAAPVSVGVIRTITPVVDADTAARVVPAFADHLGAVRVTFVFDVIAAMLLPFLVMGLYRLTARRVPVLAAAGAVLALAGWVMLPFLAAQDILGYELARAGGDPAIWDRFTASPAFAASLFIFIVAHELGMVLLGVALWRSRAVAAWAGAAVAVGTVAHLAGVVSDTRAVDVIGFAVMIAGCVAAARAILATPDDEWDLRPAATAPHTAAADSVTAGAAVTR</sequence>
<reference evidence="2" key="1">
    <citation type="submission" date="2021-04" db="EMBL/GenBank/DDBJ databases">
        <title>Dactylosporangium aurantiacum NRRL B-8018 full assembly.</title>
        <authorList>
            <person name="Hartkoorn R.C."/>
            <person name="Beaudoing E."/>
            <person name="Hot D."/>
        </authorList>
    </citation>
    <scope>NUCLEOTIDE SEQUENCE</scope>
    <source>
        <strain evidence="2">NRRL B-8018</strain>
    </source>
</reference>
<organism evidence="2 3">
    <name type="scientific">Dactylosporangium aurantiacum</name>
    <dbReference type="NCBI Taxonomy" id="35754"/>
    <lineage>
        <taxon>Bacteria</taxon>
        <taxon>Bacillati</taxon>
        <taxon>Actinomycetota</taxon>
        <taxon>Actinomycetes</taxon>
        <taxon>Micromonosporales</taxon>
        <taxon>Micromonosporaceae</taxon>
        <taxon>Dactylosporangium</taxon>
    </lineage>
</organism>
<dbReference type="AlphaFoldDB" id="A0A9Q9IEA9"/>
<dbReference type="RefSeq" id="WP_033359098.1">
    <property type="nucleotide sequence ID" value="NZ_CP073767.1"/>
</dbReference>
<dbReference type="KEGG" id="daur:Daura_33455"/>
<keyword evidence="1" id="KW-0472">Membrane</keyword>
<feature type="transmembrane region" description="Helical" evidence="1">
    <location>
        <begin position="134"/>
        <end position="156"/>
    </location>
</feature>
<feature type="transmembrane region" description="Helical" evidence="1">
    <location>
        <begin position="54"/>
        <end position="78"/>
    </location>
</feature>
<keyword evidence="1" id="KW-0812">Transmembrane</keyword>
<gene>
    <name evidence="2" type="ORF">Daura_33455</name>
</gene>
<accession>A0A9Q9IEA9</accession>
<feature type="transmembrane region" description="Helical" evidence="1">
    <location>
        <begin position="163"/>
        <end position="183"/>
    </location>
</feature>
<dbReference type="Proteomes" id="UP001058003">
    <property type="component" value="Chromosome"/>
</dbReference>
<evidence type="ECO:0000256" key="1">
    <source>
        <dbReference type="SAM" id="Phobius"/>
    </source>
</evidence>
<evidence type="ECO:0008006" key="4">
    <source>
        <dbReference type="Google" id="ProtNLM"/>
    </source>
</evidence>
<feature type="transmembrane region" description="Helical" evidence="1">
    <location>
        <begin position="189"/>
        <end position="209"/>
    </location>
</feature>
<dbReference type="EMBL" id="CP073767">
    <property type="protein sequence ID" value="UWZ51628.1"/>
    <property type="molecule type" value="Genomic_DNA"/>
</dbReference>
<protein>
    <recommendedName>
        <fullName evidence="4">DUF4386 family protein</fullName>
    </recommendedName>
</protein>
<proteinExistence type="predicted"/>
<dbReference type="OrthoDB" id="5148077at2"/>
<feature type="transmembrane region" description="Helical" evidence="1">
    <location>
        <begin position="12"/>
        <end position="34"/>
    </location>
</feature>
<keyword evidence="1" id="KW-1133">Transmembrane helix</keyword>
<feature type="transmembrane region" description="Helical" evidence="1">
    <location>
        <begin position="85"/>
        <end position="107"/>
    </location>
</feature>
<keyword evidence="3" id="KW-1185">Reference proteome</keyword>